<dbReference type="VEuPathDB" id="FungiDB:An11g07360"/>
<proteinExistence type="predicted"/>
<reference evidence="2" key="1">
    <citation type="submission" date="2025-02" db="EMBL/GenBank/DDBJ databases">
        <authorList>
            <consortium name="NCBI Genome Project"/>
        </authorList>
    </citation>
    <scope>NUCLEOTIDE SEQUENCE</scope>
</reference>
<feature type="compositionally biased region" description="Basic residues" evidence="1">
    <location>
        <begin position="114"/>
        <end position="124"/>
    </location>
</feature>
<sequence>MATDYSTHHCGSRSTDRDRPTTCGHNATTSRLDHGLVEELTVSPSSNRAGRATIQADLVCAWPSHARNVVLRRMNAKRRWDWTTPESDKNKYIEFESDHNSRQKGSECFSGCGSKKHHDQQKAD</sequence>
<dbReference type="AlphaFoldDB" id="A0AAJ8BSU9"/>
<organism evidence="2">
    <name type="scientific">Aspergillus niger</name>
    <dbReference type="NCBI Taxonomy" id="5061"/>
    <lineage>
        <taxon>Eukaryota</taxon>
        <taxon>Fungi</taxon>
        <taxon>Dikarya</taxon>
        <taxon>Ascomycota</taxon>
        <taxon>Pezizomycotina</taxon>
        <taxon>Eurotiomycetes</taxon>
        <taxon>Eurotiomycetidae</taxon>
        <taxon>Eurotiales</taxon>
        <taxon>Aspergillaceae</taxon>
        <taxon>Aspergillus</taxon>
        <taxon>Aspergillus subgen. Circumdati</taxon>
    </lineage>
</organism>
<name>A0AAJ8BSU9_ASPNG</name>
<dbReference type="KEGG" id="ang:An11g07360"/>
<reference evidence="2" key="2">
    <citation type="submission" date="2025-08" db="UniProtKB">
        <authorList>
            <consortium name="RefSeq"/>
        </authorList>
    </citation>
    <scope>IDENTIFICATION</scope>
</reference>
<feature type="region of interest" description="Disordered" evidence="1">
    <location>
        <begin position="91"/>
        <end position="124"/>
    </location>
</feature>
<protein>
    <submittedName>
        <fullName evidence="2">Uncharacterized protein</fullName>
    </submittedName>
</protein>
<dbReference type="GeneID" id="84592339"/>
<dbReference type="RefSeq" id="XP_059601650.1">
    <property type="nucleotide sequence ID" value="XM_059750382.1"/>
</dbReference>
<gene>
    <name evidence="2" type="ORF">An11g07360</name>
</gene>
<feature type="region of interest" description="Disordered" evidence="1">
    <location>
        <begin position="1"/>
        <end position="30"/>
    </location>
</feature>
<accession>A0AAJ8BSU9</accession>
<evidence type="ECO:0000256" key="1">
    <source>
        <dbReference type="SAM" id="MobiDB-lite"/>
    </source>
</evidence>
<feature type="compositionally biased region" description="Basic and acidic residues" evidence="1">
    <location>
        <begin position="91"/>
        <end position="105"/>
    </location>
</feature>
<evidence type="ECO:0000313" key="2">
    <source>
        <dbReference type="RefSeq" id="XP_059601650.1"/>
    </source>
</evidence>